<dbReference type="PANTHER" id="PTHR33639">
    <property type="entry name" value="THIOL-DISULFIDE OXIDOREDUCTASE DCC"/>
    <property type="match status" value="1"/>
</dbReference>
<dbReference type="InterPro" id="IPR052927">
    <property type="entry name" value="DCC_oxidoreductase"/>
</dbReference>
<proteinExistence type="predicted"/>
<evidence type="ECO:0000313" key="3">
    <source>
        <dbReference type="Proteomes" id="UP000682713"/>
    </source>
</evidence>
<sequence length="130" mass="15318">MSTVILFDGECNFCNSSVQFIIKRDPDGYFQYASLQSEYGQSLLKKHRVPLNVNSLVLLDNDHAYLKTTAALRICKKLKSPLKWLYLFIFIPAPVRNLFYHVFAKYRYRWFGKNESCLLPPTEIRKRFLS</sequence>
<dbReference type="Pfam" id="PF04134">
    <property type="entry name" value="DCC1-like"/>
    <property type="match status" value="1"/>
</dbReference>
<evidence type="ECO:0000313" key="2">
    <source>
        <dbReference type="EMBL" id="MBS4198481.1"/>
    </source>
</evidence>
<gene>
    <name evidence="2" type="ORF">KHA93_02320</name>
</gene>
<organism evidence="2 3">
    <name type="scientific">Lederbergia citrisecunda</name>
    <dbReference type="NCBI Taxonomy" id="2833583"/>
    <lineage>
        <taxon>Bacteria</taxon>
        <taxon>Bacillati</taxon>
        <taxon>Bacillota</taxon>
        <taxon>Bacilli</taxon>
        <taxon>Bacillales</taxon>
        <taxon>Bacillaceae</taxon>
        <taxon>Lederbergia</taxon>
    </lineage>
</organism>
<dbReference type="EMBL" id="JAGYPJ010000001">
    <property type="protein sequence ID" value="MBS4198481.1"/>
    <property type="molecule type" value="Genomic_DNA"/>
</dbReference>
<protein>
    <submittedName>
        <fullName evidence="2">DUF393 domain-containing protein</fullName>
    </submittedName>
</protein>
<comment type="caution">
    <text evidence="2">The sequence shown here is derived from an EMBL/GenBank/DDBJ whole genome shotgun (WGS) entry which is preliminary data.</text>
</comment>
<dbReference type="Proteomes" id="UP000682713">
    <property type="component" value="Unassembled WGS sequence"/>
</dbReference>
<dbReference type="RefSeq" id="WP_213109234.1">
    <property type="nucleotide sequence ID" value="NZ_JAGYPJ010000001.1"/>
</dbReference>
<feature type="transmembrane region" description="Helical" evidence="1">
    <location>
        <begin position="84"/>
        <end position="103"/>
    </location>
</feature>
<reference evidence="2 3" key="1">
    <citation type="submission" date="2021-05" db="EMBL/GenBank/DDBJ databases">
        <title>Novel Bacillus species.</title>
        <authorList>
            <person name="Liu G."/>
        </authorList>
    </citation>
    <scope>NUCLEOTIDE SEQUENCE [LARGE SCALE GENOMIC DNA]</scope>
    <source>
        <strain evidence="2 3">FJAT-49732</strain>
    </source>
</reference>
<dbReference type="PANTHER" id="PTHR33639:SF2">
    <property type="entry name" value="DUF393 DOMAIN-CONTAINING PROTEIN"/>
    <property type="match status" value="1"/>
</dbReference>
<keyword evidence="1" id="KW-0812">Transmembrane</keyword>
<keyword evidence="1" id="KW-1133">Transmembrane helix</keyword>
<dbReference type="AlphaFoldDB" id="A0A942TKM6"/>
<keyword evidence="1" id="KW-0472">Membrane</keyword>
<dbReference type="InterPro" id="IPR007263">
    <property type="entry name" value="DCC1-like"/>
</dbReference>
<name>A0A942TKM6_9BACI</name>
<dbReference type="GO" id="GO:0015035">
    <property type="term" value="F:protein-disulfide reductase activity"/>
    <property type="evidence" value="ECO:0007669"/>
    <property type="project" value="InterPro"/>
</dbReference>
<accession>A0A942TKM6</accession>
<keyword evidence="3" id="KW-1185">Reference proteome</keyword>
<evidence type="ECO:0000256" key="1">
    <source>
        <dbReference type="SAM" id="Phobius"/>
    </source>
</evidence>